<feature type="compositionally biased region" description="Low complexity" evidence="1">
    <location>
        <begin position="454"/>
        <end position="463"/>
    </location>
</feature>
<sequence>MALGVPHMGDQLDRRSATPREVLDALVRVVRADAPAEAQWFTADEALRVIEAGEAVKAWVDAVSLDCTRALAGRVFEARDDLCASAEGRPRTDDEWDRVREQAAQAAASEIEAATGMGYTECRARVSFALAEEERTATVRERMHSGCLSSYHARLLFEETRHCPPDVADGIAGRVLGDDGDVPASHATLRRRLRRQLVLHDSDYPRRARADAVSRRRVRSDLRPNGTGWLDITGDGERIVAARERIEAIARRLKAEGRGDQRAHDAICSDVALDLLLYGWVTDDEPYRSLGRPPAAHVTVTVSLATLLGVTEGTGEIPGHGFVQAHHVREIATAAGSVWRRLVTDPVTGELLDLGTQRYVPTPRMRELVVHRDGVCRGPGCEVEARRCDLDLEIAWPLGPTHPANLAAKHRRHHNLKSHGWWTSTMTHNGRVHWRSAAGRAYVTHPRVYDDPLDAPLTADDPTGVPRTPDLRRGDGATLTALGPPPF</sequence>
<reference evidence="3 4" key="1">
    <citation type="submission" date="2019-06" db="EMBL/GenBank/DDBJ databases">
        <title>Sequencing the genomes of 1000 actinobacteria strains.</title>
        <authorList>
            <person name="Klenk H.-P."/>
        </authorList>
    </citation>
    <scope>NUCLEOTIDE SEQUENCE [LARGE SCALE GENOMIC DNA]</scope>
    <source>
        <strain evidence="3 4">DSM 18082</strain>
    </source>
</reference>
<dbReference type="OrthoDB" id="4849997at2"/>
<keyword evidence="4" id="KW-1185">Reference proteome</keyword>
<feature type="domain" description="DUF222" evidence="2">
    <location>
        <begin position="99"/>
        <end position="373"/>
    </location>
</feature>
<evidence type="ECO:0000313" key="4">
    <source>
        <dbReference type="Proteomes" id="UP000319514"/>
    </source>
</evidence>
<protein>
    <submittedName>
        <fullName evidence="3">Uncharacterized protein DUF222</fullName>
    </submittedName>
</protein>
<comment type="caution">
    <text evidence="3">The sequence shown here is derived from an EMBL/GenBank/DDBJ whole genome shotgun (WGS) entry which is preliminary data.</text>
</comment>
<gene>
    <name evidence="3" type="ORF">FB474_3475</name>
</gene>
<dbReference type="Proteomes" id="UP000319514">
    <property type="component" value="Unassembled WGS sequence"/>
</dbReference>
<dbReference type="EMBL" id="VFOQ01000002">
    <property type="protein sequence ID" value="TQL56714.1"/>
    <property type="molecule type" value="Genomic_DNA"/>
</dbReference>
<evidence type="ECO:0000256" key="1">
    <source>
        <dbReference type="SAM" id="MobiDB-lite"/>
    </source>
</evidence>
<dbReference type="Pfam" id="PF02720">
    <property type="entry name" value="DUF222"/>
    <property type="match status" value="1"/>
</dbReference>
<feature type="region of interest" description="Disordered" evidence="1">
    <location>
        <begin position="452"/>
        <end position="487"/>
    </location>
</feature>
<dbReference type="AlphaFoldDB" id="A0A542Z8P1"/>
<dbReference type="InterPro" id="IPR003615">
    <property type="entry name" value="HNH_nuc"/>
</dbReference>
<evidence type="ECO:0000313" key="3">
    <source>
        <dbReference type="EMBL" id="TQL56714.1"/>
    </source>
</evidence>
<proteinExistence type="predicted"/>
<organism evidence="3 4">
    <name type="scientific">Oryzihumus leptocrescens</name>
    <dbReference type="NCBI Taxonomy" id="297536"/>
    <lineage>
        <taxon>Bacteria</taxon>
        <taxon>Bacillati</taxon>
        <taxon>Actinomycetota</taxon>
        <taxon>Actinomycetes</taxon>
        <taxon>Micrococcales</taxon>
        <taxon>Intrasporangiaceae</taxon>
        <taxon>Oryzihumus</taxon>
    </lineage>
</organism>
<dbReference type="CDD" id="cd00085">
    <property type="entry name" value="HNHc"/>
    <property type="match status" value="1"/>
</dbReference>
<name>A0A542Z8P1_9MICO</name>
<accession>A0A542Z8P1</accession>
<evidence type="ECO:0000259" key="2">
    <source>
        <dbReference type="Pfam" id="PF02720"/>
    </source>
</evidence>
<dbReference type="InterPro" id="IPR003870">
    <property type="entry name" value="DUF222"/>
</dbReference>